<dbReference type="STRING" id="6336.A0A0V0SL85"/>
<name>A0A0V0SL85_9BILA</name>
<protein>
    <recommendedName>
        <fullName evidence="4">Ionotropic glutamate receptor C-terminal domain-containing protein</fullName>
    </recommendedName>
</protein>
<keyword evidence="1" id="KW-0812">Transmembrane</keyword>
<feature type="transmembrane region" description="Helical" evidence="1">
    <location>
        <begin position="157"/>
        <end position="178"/>
    </location>
</feature>
<dbReference type="EMBL" id="JYDL01000003">
    <property type="protein sequence ID" value="KRX27480.1"/>
    <property type="molecule type" value="Genomic_DNA"/>
</dbReference>
<dbReference type="AlphaFoldDB" id="A0A0V0SL85"/>
<evidence type="ECO:0008006" key="4">
    <source>
        <dbReference type="Google" id="ProtNLM"/>
    </source>
</evidence>
<keyword evidence="3" id="KW-1185">Reference proteome</keyword>
<feature type="transmembrane region" description="Helical" evidence="1">
    <location>
        <begin position="381"/>
        <end position="400"/>
    </location>
</feature>
<dbReference type="Proteomes" id="UP000054630">
    <property type="component" value="Unassembled WGS sequence"/>
</dbReference>
<proteinExistence type="predicted"/>
<feature type="transmembrane region" description="Helical" evidence="1">
    <location>
        <begin position="118"/>
        <end position="137"/>
    </location>
</feature>
<evidence type="ECO:0000256" key="1">
    <source>
        <dbReference type="SAM" id="Phobius"/>
    </source>
</evidence>
<keyword evidence="1" id="KW-0472">Membrane</keyword>
<reference evidence="2 3" key="1">
    <citation type="submission" date="2015-01" db="EMBL/GenBank/DDBJ databases">
        <title>Evolution of Trichinella species and genotypes.</title>
        <authorList>
            <person name="Korhonen P.K."/>
            <person name="Edoardo P."/>
            <person name="Giuseppe L.R."/>
            <person name="Gasser R.B."/>
        </authorList>
    </citation>
    <scope>NUCLEOTIDE SEQUENCE [LARGE SCALE GENOMIC DNA]</scope>
    <source>
        <strain evidence="2">ISS37</strain>
    </source>
</reference>
<sequence length="406" mass="46005">MSEQKNILKAATIYSPPMVSKCVDDLDNCPNPGDEILFLQLIADLINYQLQVTIVPDTEVMVSMAVNHSVDITAYSLPANILFQYGCEKFFFEGFDEYVFLMKGSPSSKFVEGMVLQAFQWNVWLLLLMFAGLVWLIDEAKVALCGVVDRRDVGAAVVWIMFALCLNCYGSLVSISAYNANDNPLLVPLKTTDELVQAIIDGSCHFIYNDEYGEDFFLEVFSTAIKPDMLQQLKQAMNRQPAELSENRVKIRIRLESTDSCLVAIDYYSMVPYFRILQGSSPVQVVQFEEIISQPYFYCISSTHPELNTLVALAQSSIIWAVAERQSKVFAEQFVDEGEENVTQISVNLLQADNGKSDSNNAPTEQQMIITVLQISDCLQLIWISYMLSFVVLIFERFSFRPQHRF</sequence>
<keyword evidence="1" id="KW-1133">Transmembrane helix</keyword>
<evidence type="ECO:0000313" key="2">
    <source>
        <dbReference type="EMBL" id="KRX27480.1"/>
    </source>
</evidence>
<accession>A0A0V0SL85</accession>
<evidence type="ECO:0000313" key="3">
    <source>
        <dbReference type="Proteomes" id="UP000054630"/>
    </source>
</evidence>
<comment type="caution">
    <text evidence="2">The sequence shown here is derived from an EMBL/GenBank/DDBJ whole genome shotgun (WGS) entry which is preliminary data.</text>
</comment>
<gene>
    <name evidence="2" type="ORF">T07_13664</name>
</gene>
<organism evidence="2 3">
    <name type="scientific">Trichinella nelsoni</name>
    <dbReference type="NCBI Taxonomy" id="6336"/>
    <lineage>
        <taxon>Eukaryota</taxon>
        <taxon>Metazoa</taxon>
        <taxon>Ecdysozoa</taxon>
        <taxon>Nematoda</taxon>
        <taxon>Enoplea</taxon>
        <taxon>Dorylaimia</taxon>
        <taxon>Trichinellida</taxon>
        <taxon>Trichinellidae</taxon>
        <taxon>Trichinella</taxon>
    </lineage>
</organism>
<dbReference type="OrthoDB" id="5914067at2759"/>